<dbReference type="EMBL" id="CM000652">
    <property type="protein sequence ID" value="EED88080.1"/>
    <property type="molecule type" value="Genomic_DNA"/>
</dbReference>
<dbReference type="GeneID" id="7443354"/>
<dbReference type="KEGG" id="tps:THAPSDRAFT_11510"/>
<feature type="compositionally biased region" description="Polar residues" evidence="1">
    <location>
        <begin position="623"/>
        <end position="633"/>
    </location>
</feature>
<evidence type="ECO:0000313" key="2">
    <source>
        <dbReference type="EMBL" id="EED88080.1"/>
    </source>
</evidence>
<feature type="region of interest" description="Disordered" evidence="1">
    <location>
        <begin position="611"/>
        <end position="665"/>
    </location>
</feature>
<dbReference type="eggNOG" id="ENOG502T9CX">
    <property type="taxonomic scope" value="Eukaryota"/>
</dbReference>
<keyword evidence="3" id="KW-1185">Reference proteome</keyword>
<dbReference type="PaxDb" id="35128-Thaps11510"/>
<feature type="compositionally biased region" description="Polar residues" evidence="1">
    <location>
        <begin position="1"/>
        <end position="13"/>
    </location>
</feature>
<dbReference type="AlphaFoldDB" id="B8CER1"/>
<name>B8CER1_THAPS</name>
<organism evidence="2 3">
    <name type="scientific">Thalassiosira pseudonana</name>
    <name type="common">Marine diatom</name>
    <name type="synonym">Cyclotella nana</name>
    <dbReference type="NCBI Taxonomy" id="35128"/>
    <lineage>
        <taxon>Eukaryota</taxon>
        <taxon>Sar</taxon>
        <taxon>Stramenopiles</taxon>
        <taxon>Ochrophyta</taxon>
        <taxon>Bacillariophyta</taxon>
        <taxon>Coscinodiscophyceae</taxon>
        <taxon>Thalassiosirophycidae</taxon>
        <taxon>Thalassiosirales</taxon>
        <taxon>Thalassiosiraceae</taxon>
        <taxon>Thalassiosira</taxon>
    </lineage>
</organism>
<dbReference type="RefSeq" id="XP_002294720.1">
    <property type="nucleotide sequence ID" value="XM_002294684.1"/>
</dbReference>
<accession>B8CER1</accession>
<dbReference type="Proteomes" id="UP000001449">
    <property type="component" value="Chromosome 20"/>
</dbReference>
<proteinExistence type="predicted"/>
<sequence length="665" mass="74612">MSYEQTRSAASSTNDHHKPINDNRKPLRTIAESYPNQSMSSKWGCPQPYRTSMMPTNVNDEHQYANASYLPPPRVPNDTNRTRLYTDHHYDGSGLPYQSRAYYDTSVKHQSNANERCEVEHYYQGMSQSPLQYTSLQSTAINLPPLHDLHGIYKSNRSTHNMHVNGAATDALVVSEPSNDDSSTSSSERHPLTLALPEDTMHLTALHCFVRSRCVYMFTAKEDEVDVPRKGRKKPLTLGQIGIGCIHCKDSKSKLKGCSYFPSSISGIYNATMIIQQRHFPVCPSVTKEVYGEHNKLKGLTARSASTKEYWVSSAKKLGLVDTKNGVFFRWKQSHHVDSTVPLHPASSTGEDRRANASHSLQSLVEPNDKLFATDYAYFVMEQMTTCQFTESDRLGKRKRHTVGFPGLACKYCYGGNGSGRFFPLTLKTFSDVSKSLHVLRNHLVKCAKAPPDLANTVDKLYERHRGEKQSTPFGSQKMFFDHVWRRLHPELFQGQAKSSYCELNTNKRPIQTSFDGKTTCKSNAGSIISRKKKSSKRLKIASSDDDRMSLNYASVPPLPSLPTVDVDGINDNAFLDVHQQYRTSRLPPREQCLIPKKRYMYNHGISSSYSHPSFHQEDHESSGPSATYSDSDVSVAMILATGMGRGGREDDDKPASSFPSSKST</sequence>
<evidence type="ECO:0000256" key="1">
    <source>
        <dbReference type="SAM" id="MobiDB-lite"/>
    </source>
</evidence>
<reference evidence="2 3" key="1">
    <citation type="journal article" date="2004" name="Science">
        <title>The genome of the diatom Thalassiosira pseudonana: ecology, evolution, and metabolism.</title>
        <authorList>
            <person name="Armbrust E.V."/>
            <person name="Berges J.A."/>
            <person name="Bowler C."/>
            <person name="Green B.R."/>
            <person name="Martinez D."/>
            <person name="Putnam N.H."/>
            <person name="Zhou S."/>
            <person name="Allen A.E."/>
            <person name="Apt K.E."/>
            <person name="Bechner M."/>
            <person name="Brzezinski M.A."/>
            <person name="Chaal B.K."/>
            <person name="Chiovitti A."/>
            <person name="Davis A.K."/>
            <person name="Demarest M.S."/>
            <person name="Detter J.C."/>
            <person name="Glavina T."/>
            <person name="Goodstein D."/>
            <person name="Hadi M.Z."/>
            <person name="Hellsten U."/>
            <person name="Hildebrand M."/>
            <person name="Jenkins B.D."/>
            <person name="Jurka J."/>
            <person name="Kapitonov V.V."/>
            <person name="Kroger N."/>
            <person name="Lau W.W."/>
            <person name="Lane T.W."/>
            <person name="Larimer F.W."/>
            <person name="Lippmeier J.C."/>
            <person name="Lucas S."/>
            <person name="Medina M."/>
            <person name="Montsant A."/>
            <person name="Obornik M."/>
            <person name="Parker M.S."/>
            <person name="Palenik B."/>
            <person name="Pazour G.J."/>
            <person name="Richardson P.M."/>
            <person name="Rynearson T.A."/>
            <person name="Saito M.A."/>
            <person name="Schwartz D.C."/>
            <person name="Thamatrakoln K."/>
            <person name="Valentin K."/>
            <person name="Vardi A."/>
            <person name="Wilkerson F.P."/>
            <person name="Rokhsar D.S."/>
        </authorList>
    </citation>
    <scope>NUCLEOTIDE SEQUENCE [LARGE SCALE GENOMIC DNA]</scope>
    <source>
        <strain evidence="2 3">CCMP1335</strain>
    </source>
</reference>
<evidence type="ECO:0000313" key="3">
    <source>
        <dbReference type="Proteomes" id="UP000001449"/>
    </source>
</evidence>
<dbReference type="InParanoid" id="B8CER1"/>
<dbReference type="HOGENOM" id="CLU_413088_0_0_1"/>
<feature type="region of interest" description="Disordered" evidence="1">
    <location>
        <begin position="1"/>
        <end position="26"/>
    </location>
</feature>
<feature type="compositionally biased region" description="Basic and acidic residues" evidence="1">
    <location>
        <begin position="14"/>
        <end position="25"/>
    </location>
</feature>
<gene>
    <name evidence="2" type="ORF">THAPSDRAFT_11510</name>
</gene>
<protein>
    <submittedName>
        <fullName evidence="2">Uncharacterized protein</fullName>
    </submittedName>
</protein>
<reference evidence="2 3" key="2">
    <citation type="journal article" date="2008" name="Nature">
        <title>The Phaeodactylum genome reveals the evolutionary history of diatom genomes.</title>
        <authorList>
            <person name="Bowler C."/>
            <person name="Allen A.E."/>
            <person name="Badger J.H."/>
            <person name="Grimwood J."/>
            <person name="Jabbari K."/>
            <person name="Kuo A."/>
            <person name="Maheswari U."/>
            <person name="Martens C."/>
            <person name="Maumus F."/>
            <person name="Otillar R.P."/>
            <person name="Rayko E."/>
            <person name="Salamov A."/>
            <person name="Vandepoele K."/>
            <person name="Beszteri B."/>
            <person name="Gruber A."/>
            <person name="Heijde M."/>
            <person name="Katinka M."/>
            <person name="Mock T."/>
            <person name="Valentin K."/>
            <person name="Verret F."/>
            <person name="Berges J.A."/>
            <person name="Brownlee C."/>
            <person name="Cadoret J.P."/>
            <person name="Chiovitti A."/>
            <person name="Choi C.J."/>
            <person name="Coesel S."/>
            <person name="De Martino A."/>
            <person name="Detter J.C."/>
            <person name="Durkin C."/>
            <person name="Falciatore A."/>
            <person name="Fournet J."/>
            <person name="Haruta M."/>
            <person name="Huysman M.J."/>
            <person name="Jenkins B.D."/>
            <person name="Jiroutova K."/>
            <person name="Jorgensen R.E."/>
            <person name="Joubert Y."/>
            <person name="Kaplan A."/>
            <person name="Kroger N."/>
            <person name="Kroth P.G."/>
            <person name="La Roche J."/>
            <person name="Lindquist E."/>
            <person name="Lommer M."/>
            <person name="Martin-Jezequel V."/>
            <person name="Lopez P.J."/>
            <person name="Lucas S."/>
            <person name="Mangogna M."/>
            <person name="McGinnis K."/>
            <person name="Medlin L.K."/>
            <person name="Montsant A."/>
            <person name="Oudot-Le Secq M.P."/>
            <person name="Napoli C."/>
            <person name="Obornik M."/>
            <person name="Parker M.S."/>
            <person name="Petit J.L."/>
            <person name="Porcel B.M."/>
            <person name="Poulsen N."/>
            <person name="Robison M."/>
            <person name="Rychlewski L."/>
            <person name="Rynearson T.A."/>
            <person name="Schmutz J."/>
            <person name="Shapiro H."/>
            <person name="Siaut M."/>
            <person name="Stanley M."/>
            <person name="Sussman M.R."/>
            <person name="Taylor A.R."/>
            <person name="Vardi A."/>
            <person name="von Dassow P."/>
            <person name="Vyverman W."/>
            <person name="Willis A."/>
            <person name="Wyrwicz L.S."/>
            <person name="Rokhsar D.S."/>
            <person name="Weissenbach J."/>
            <person name="Armbrust E.V."/>
            <person name="Green B.R."/>
            <person name="Van de Peer Y."/>
            <person name="Grigoriev I.V."/>
        </authorList>
    </citation>
    <scope>NUCLEOTIDE SEQUENCE [LARGE SCALE GENOMIC DNA]</scope>
    <source>
        <strain evidence="2 3">CCMP1335</strain>
    </source>
</reference>